<comment type="similarity">
    <text evidence="2 10">Belongs to the universal ribosomal protein uL14 family.</text>
</comment>
<evidence type="ECO:0000256" key="3">
    <source>
        <dbReference type="ARBA" id="ARBA00022528"/>
    </source>
</evidence>
<dbReference type="SMART" id="SM01374">
    <property type="entry name" value="Ribosomal_L14"/>
    <property type="match status" value="1"/>
</dbReference>
<dbReference type="CDD" id="cd00337">
    <property type="entry name" value="Ribosomal_uL14"/>
    <property type="match status" value="1"/>
</dbReference>
<organism evidence="11 12">
    <name type="scientific">Vitis vinifera</name>
    <name type="common">Grape</name>
    <dbReference type="NCBI Taxonomy" id="29760"/>
    <lineage>
        <taxon>Eukaryota</taxon>
        <taxon>Viridiplantae</taxon>
        <taxon>Streptophyta</taxon>
        <taxon>Embryophyta</taxon>
        <taxon>Tracheophyta</taxon>
        <taxon>Spermatophyta</taxon>
        <taxon>Magnoliopsida</taxon>
        <taxon>eudicotyledons</taxon>
        <taxon>Gunneridae</taxon>
        <taxon>Pentapetalae</taxon>
        <taxon>rosids</taxon>
        <taxon>Vitales</taxon>
        <taxon>Vitaceae</taxon>
        <taxon>Viteae</taxon>
        <taxon>Vitis</taxon>
    </lineage>
</organism>
<comment type="subcellular location">
    <subcellularLocation>
        <location evidence="1">Plastid</location>
        <location evidence="1">Chloroplast</location>
    </subcellularLocation>
</comment>
<evidence type="ECO:0000256" key="8">
    <source>
        <dbReference type="ARBA" id="ARBA00023274"/>
    </source>
</evidence>
<dbReference type="InParanoid" id="F6H237"/>
<evidence type="ECO:0000256" key="2">
    <source>
        <dbReference type="ARBA" id="ARBA00010745"/>
    </source>
</evidence>
<dbReference type="EMBL" id="FN595229">
    <property type="protein sequence ID" value="CCB46333.1"/>
    <property type="molecule type" value="Genomic_DNA"/>
</dbReference>
<name>F6H237_VITVI</name>
<keyword evidence="8 10" id="KW-0687">Ribonucleoprotein</keyword>
<dbReference type="Proteomes" id="UP000009183">
    <property type="component" value="Chromosome 19"/>
</dbReference>
<evidence type="ECO:0000256" key="7">
    <source>
        <dbReference type="ARBA" id="ARBA00022980"/>
    </source>
</evidence>
<sequence>MPLERSEVIRVVIVRTYKELKCDNGMIIRYDDNAAVIIDQEGNSKGTRIFGAIVWELRQLNFTKIVFLTPEVL</sequence>
<dbReference type="InterPro" id="IPR036853">
    <property type="entry name" value="Ribosomal_uL14_sf"/>
</dbReference>
<dbReference type="GO" id="GO:0009507">
    <property type="term" value="C:chloroplast"/>
    <property type="evidence" value="ECO:0007669"/>
    <property type="project" value="UniProtKB-SubCell"/>
</dbReference>
<keyword evidence="6" id="KW-0694">RNA-binding</keyword>
<dbReference type="GO" id="GO:0070180">
    <property type="term" value="F:large ribosomal subunit rRNA binding"/>
    <property type="evidence" value="ECO:0000318"/>
    <property type="project" value="GO_Central"/>
</dbReference>
<evidence type="ECO:0000256" key="5">
    <source>
        <dbReference type="ARBA" id="ARBA00022730"/>
    </source>
</evidence>
<dbReference type="SUPFAM" id="SSF50193">
    <property type="entry name" value="Ribosomal protein L14"/>
    <property type="match status" value="1"/>
</dbReference>
<dbReference type="HOGENOM" id="CLU_095071_2_2_1"/>
<dbReference type="PANTHER" id="PTHR11761">
    <property type="entry name" value="50S/60S RIBOSOMAL PROTEIN L14/L23"/>
    <property type="match status" value="1"/>
</dbReference>
<dbReference type="GO" id="GO:0003735">
    <property type="term" value="F:structural constituent of ribosome"/>
    <property type="evidence" value="ECO:0000318"/>
    <property type="project" value="GO_Central"/>
</dbReference>
<proteinExistence type="inferred from homology"/>
<dbReference type="Gene3D" id="2.40.150.20">
    <property type="entry name" value="Ribosomal protein L14"/>
    <property type="match status" value="1"/>
</dbReference>
<dbReference type="Pfam" id="PF00238">
    <property type="entry name" value="Ribosomal_L14"/>
    <property type="match status" value="1"/>
</dbReference>
<accession>F6H237</accession>
<evidence type="ECO:0000256" key="10">
    <source>
        <dbReference type="RuleBase" id="RU003949"/>
    </source>
</evidence>
<gene>
    <name evidence="11" type="ordered locus">VIT_19s0014g02520</name>
</gene>
<dbReference type="GO" id="GO:0022625">
    <property type="term" value="C:cytosolic large ribosomal subunit"/>
    <property type="evidence" value="ECO:0000318"/>
    <property type="project" value="GO_Central"/>
</dbReference>
<dbReference type="InterPro" id="IPR000218">
    <property type="entry name" value="Ribosomal_uL14"/>
</dbReference>
<evidence type="ECO:0000313" key="12">
    <source>
        <dbReference type="Proteomes" id="UP000009183"/>
    </source>
</evidence>
<dbReference type="AlphaFoldDB" id="F6H237"/>
<dbReference type="ExpressionAtlas" id="F6H237">
    <property type="expression patterns" value="baseline"/>
</dbReference>
<dbReference type="STRING" id="29760.F6H237"/>
<protein>
    <recommendedName>
        <fullName evidence="9">50S ribosomal protein L14, chloroplastic</fullName>
    </recommendedName>
</protein>
<dbReference type="FunFam" id="2.40.150.20:FF:000021">
    <property type="entry name" value="Ribosomal protein L14"/>
    <property type="match status" value="1"/>
</dbReference>
<keyword evidence="4" id="KW-0934">Plastid</keyword>
<reference evidence="12" key="1">
    <citation type="journal article" date="2007" name="Nature">
        <title>The grapevine genome sequence suggests ancestral hexaploidization in major angiosperm phyla.</title>
        <authorList>
            <consortium name="The French-Italian Public Consortium for Grapevine Genome Characterization."/>
            <person name="Jaillon O."/>
            <person name="Aury J.-M."/>
            <person name="Noel B."/>
            <person name="Policriti A."/>
            <person name="Clepet C."/>
            <person name="Casagrande A."/>
            <person name="Choisne N."/>
            <person name="Aubourg S."/>
            <person name="Vitulo N."/>
            <person name="Jubin C."/>
            <person name="Vezzi A."/>
            <person name="Legeai F."/>
            <person name="Hugueney P."/>
            <person name="Dasilva C."/>
            <person name="Horner D."/>
            <person name="Mica E."/>
            <person name="Jublot D."/>
            <person name="Poulain J."/>
            <person name="Bruyere C."/>
            <person name="Billault A."/>
            <person name="Segurens B."/>
            <person name="Gouyvenoux M."/>
            <person name="Ugarte E."/>
            <person name="Cattonaro F."/>
            <person name="Anthouard V."/>
            <person name="Vico V."/>
            <person name="Del Fabbro C."/>
            <person name="Alaux M."/>
            <person name="Di Gaspero G."/>
            <person name="Dumas V."/>
            <person name="Felice N."/>
            <person name="Paillard S."/>
            <person name="Juman I."/>
            <person name="Moroldo M."/>
            <person name="Scalabrin S."/>
            <person name="Canaguier A."/>
            <person name="Le Clainche I."/>
            <person name="Malacrida G."/>
            <person name="Durand E."/>
            <person name="Pesole G."/>
            <person name="Laucou V."/>
            <person name="Chatelet P."/>
            <person name="Merdinoglu D."/>
            <person name="Delledonne M."/>
            <person name="Pezzotti M."/>
            <person name="Lecharny A."/>
            <person name="Scarpelli C."/>
            <person name="Artiguenave F."/>
            <person name="Pe M.E."/>
            <person name="Valle G."/>
            <person name="Morgante M."/>
            <person name="Caboche M."/>
            <person name="Adam-Blondon A.-F."/>
            <person name="Weissenbach J."/>
            <person name="Quetier F."/>
            <person name="Wincker P."/>
        </authorList>
    </citation>
    <scope>NUCLEOTIDE SEQUENCE [LARGE SCALE GENOMIC DNA]</scope>
    <source>
        <strain evidence="12">cv. Pinot noir / PN40024</strain>
    </source>
</reference>
<keyword evidence="12" id="KW-1185">Reference proteome</keyword>
<evidence type="ECO:0000256" key="6">
    <source>
        <dbReference type="ARBA" id="ARBA00022884"/>
    </source>
</evidence>
<dbReference type="GO" id="GO:0006412">
    <property type="term" value="P:translation"/>
    <property type="evidence" value="ECO:0007669"/>
    <property type="project" value="InterPro"/>
</dbReference>
<evidence type="ECO:0000256" key="1">
    <source>
        <dbReference type="ARBA" id="ARBA00004229"/>
    </source>
</evidence>
<evidence type="ECO:0000256" key="9">
    <source>
        <dbReference type="ARBA" id="ARBA00035424"/>
    </source>
</evidence>
<evidence type="ECO:0000313" key="11">
    <source>
        <dbReference type="EMBL" id="CCB46333.1"/>
    </source>
</evidence>
<keyword evidence="3" id="KW-0150">Chloroplast</keyword>
<keyword evidence="5" id="KW-0699">rRNA-binding</keyword>
<evidence type="ECO:0000256" key="4">
    <source>
        <dbReference type="ARBA" id="ARBA00022640"/>
    </source>
</evidence>
<dbReference type="PANTHER" id="PTHR11761:SF3">
    <property type="entry name" value="LARGE RIBOSOMAL SUBUNIT PROTEIN UL14M"/>
    <property type="match status" value="1"/>
</dbReference>
<keyword evidence="7 10" id="KW-0689">Ribosomal protein</keyword>